<organism evidence="2">
    <name type="scientific">Culex pipiens</name>
    <name type="common">House mosquito</name>
    <dbReference type="NCBI Taxonomy" id="7175"/>
    <lineage>
        <taxon>Eukaryota</taxon>
        <taxon>Metazoa</taxon>
        <taxon>Ecdysozoa</taxon>
        <taxon>Arthropoda</taxon>
        <taxon>Hexapoda</taxon>
        <taxon>Insecta</taxon>
        <taxon>Pterygota</taxon>
        <taxon>Neoptera</taxon>
        <taxon>Endopterygota</taxon>
        <taxon>Diptera</taxon>
        <taxon>Nematocera</taxon>
        <taxon>Culicoidea</taxon>
        <taxon>Culicidae</taxon>
        <taxon>Culicinae</taxon>
        <taxon>Culicini</taxon>
        <taxon>Culex</taxon>
        <taxon>Culex</taxon>
    </lineage>
</organism>
<reference evidence="2" key="1">
    <citation type="submission" date="2021-05" db="EMBL/GenBank/DDBJ databases">
        <authorList>
            <person name="Alioto T."/>
            <person name="Alioto T."/>
            <person name="Gomez Garrido J."/>
        </authorList>
    </citation>
    <scope>NUCLEOTIDE SEQUENCE</scope>
</reference>
<name>A0A8D7ZTU9_CULPI</name>
<proteinExistence type="predicted"/>
<feature type="region of interest" description="Disordered" evidence="1">
    <location>
        <begin position="215"/>
        <end position="252"/>
    </location>
</feature>
<sequence length="300" mass="33874">MEPRKEFTLRIHFGVGSRKPKDAEIFQFFRNQGWTSSDLSAMYREDHSLYVRFKSAKGMGEAFSRLGPKTTFSYSDGTAADVTVADAGGVSKYVRIFGLPPEVEDDRIKEVLEKYGNVQQLNRERYGAETGFSIWSGVRGVFMEVIDAIPAQVRIQGLNARIYYEGLSDKCFVCGSKDHLKANCKYRGKVLENPTNSSKETSSFTSVLVECLTPSQPDKPLSGGSRVEDKQQVTPKLAYTNEGPPSYPSDKKPFRFEKGKLIIDEEFAKYWDDRDELILEKRAAAAKILQDKQRQDGRSE</sequence>
<evidence type="ECO:0000313" key="2">
    <source>
        <dbReference type="EMBL" id="CAG6443815.1"/>
    </source>
</evidence>
<evidence type="ECO:0000256" key="1">
    <source>
        <dbReference type="SAM" id="MobiDB-lite"/>
    </source>
</evidence>
<dbReference type="AlphaFoldDB" id="A0A8D7ZTU9"/>
<dbReference type="EMBL" id="HBUE01001433">
    <property type="protein sequence ID" value="CAG6443815.1"/>
    <property type="molecule type" value="Transcribed_RNA"/>
</dbReference>
<protein>
    <submittedName>
        <fullName evidence="2">(northern house mosquito) hypothetical protein</fullName>
    </submittedName>
</protein>
<accession>A0A8D7ZTU9</accession>